<evidence type="ECO:0000256" key="5">
    <source>
        <dbReference type="ARBA" id="ARBA00023136"/>
    </source>
</evidence>
<evidence type="ECO:0000256" key="3">
    <source>
        <dbReference type="ARBA" id="ARBA00022692"/>
    </source>
</evidence>
<dbReference type="RefSeq" id="WP_097173593.1">
    <property type="nucleotide sequence ID" value="NZ_OBML01000001.1"/>
</dbReference>
<feature type="domain" description="EamA" evidence="7">
    <location>
        <begin position="40"/>
        <end position="171"/>
    </location>
</feature>
<feature type="transmembrane region" description="Helical" evidence="6">
    <location>
        <begin position="103"/>
        <end position="124"/>
    </location>
</feature>
<dbReference type="PANTHER" id="PTHR22911">
    <property type="entry name" value="ACYL-MALONYL CONDENSING ENZYME-RELATED"/>
    <property type="match status" value="1"/>
</dbReference>
<dbReference type="GO" id="GO:0016020">
    <property type="term" value="C:membrane"/>
    <property type="evidence" value="ECO:0007669"/>
    <property type="project" value="UniProtKB-SubCell"/>
</dbReference>
<evidence type="ECO:0000256" key="4">
    <source>
        <dbReference type="ARBA" id="ARBA00022989"/>
    </source>
</evidence>
<keyword evidence="9" id="KW-1185">Reference proteome</keyword>
<feature type="transmembrane region" description="Helical" evidence="6">
    <location>
        <begin position="212"/>
        <end position="230"/>
    </location>
</feature>
<dbReference type="InterPro" id="IPR000620">
    <property type="entry name" value="EamA_dom"/>
</dbReference>
<sequence length="332" mass="35538">MPPAPEQTPPDPPDSADRRSLAQRYRDTGDRLSLLPGNIRGILWMLVAGIFFTAMVTLIKILGERLHVAEIILIRQIIMTIIVAPVIISGLPGSLKTKRPGLHVIRVGCASVAMLAGFTAIIHLPLADATAIAFSKTFFLTIFAILFLGEVVGPHRWAATAVGFLGVVIILQPGGDTGFSIYAGMAVLGAAAAGIVMIIIRKLSQVERPVTILTYQAFFVGLIMLPIALYNWQTPTLEELGLLLLVGMASWAGQMCNIRAFRAGEASALAALDYARLIYATIIGFLVFGEVPAPVTYAGAALIVAGALYTVWRENRLGRQVTARTGVRADPP</sequence>
<feature type="transmembrane region" description="Helical" evidence="6">
    <location>
        <begin position="156"/>
        <end position="173"/>
    </location>
</feature>
<dbReference type="Pfam" id="PF00892">
    <property type="entry name" value="EamA"/>
    <property type="match status" value="2"/>
</dbReference>
<gene>
    <name evidence="8" type="ORF">SAMN05421512_101140</name>
</gene>
<reference evidence="8 9" key="1">
    <citation type="submission" date="2017-08" db="EMBL/GenBank/DDBJ databases">
        <authorList>
            <person name="de Groot N.N."/>
        </authorList>
    </citation>
    <scope>NUCLEOTIDE SEQUENCE [LARGE SCALE GENOMIC DNA]</scope>
    <source>
        <strain evidence="8 9">USBA 352</strain>
    </source>
</reference>
<keyword evidence="5 6" id="KW-0472">Membrane</keyword>
<accession>A0A285R9Z2</accession>
<protein>
    <submittedName>
        <fullName evidence="8">Permease of the drug/metabolite transporter (DMT) superfamily</fullName>
    </submittedName>
</protein>
<dbReference type="EMBL" id="OBML01000001">
    <property type="protein sequence ID" value="SOB89232.1"/>
    <property type="molecule type" value="Genomic_DNA"/>
</dbReference>
<dbReference type="OrthoDB" id="9807937at2"/>
<feature type="transmembrane region" description="Helical" evidence="6">
    <location>
        <begin position="68"/>
        <end position="91"/>
    </location>
</feature>
<keyword evidence="3 6" id="KW-0812">Transmembrane</keyword>
<keyword evidence="4 6" id="KW-1133">Transmembrane helix</keyword>
<comment type="similarity">
    <text evidence="2">Belongs to the drug/metabolite transporter (DMT) superfamily. 10 TMS drug/metabolite exporter (DME) (TC 2.A.7.3) family.</text>
</comment>
<feature type="transmembrane region" description="Helical" evidence="6">
    <location>
        <begin position="41"/>
        <end position="62"/>
    </location>
</feature>
<dbReference type="InterPro" id="IPR037185">
    <property type="entry name" value="EmrE-like"/>
</dbReference>
<dbReference type="AlphaFoldDB" id="A0A285R9Z2"/>
<evidence type="ECO:0000313" key="9">
    <source>
        <dbReference type="Proteomes" id="UP000219331"/>
    </source>
</evidence>
<evidence type="ECO:0000313" key="8">
    <source>
        <dbReference type="EMBL" id="SOB89232.1"/>
    </source>
</evidence>
<evidence type="ECO:0000256" key="2">
    <source>
        <dbReference type="ARBA" id="ARBA00009853"/>
    </source>
</evidence>
<comment type="subcellular location">
    <subcellularLocation>
        <location evidence="1">Membrane</location>
        <topology evidence="1">Multi-pass membrane protein</topology>
    </subcellularLocation>
</comment>
<dbReference type="SUPFAM" id="SSF103481">
    <property type="entry name" value="Multidrug resistance efflux transporter EmrE"/>
    <property type="match status" value="2"/>
</dbReference>
<feature type="transmembrane region" description="Helical" evidence="6">
    <location>
        <begin position="179"/>
        <end position="200"/>
    </location>
</feature>
<feature type="transmembrane region" description="Helical" evidence="6">
    <location>
        <begin position="294"/>
        <end position="312"/>
    </location>
</feature>
<organism evidence="8 9">
    <name type="scientific">Stappia indica</name>
    <dbReference type="NCBI Taxonomy" id="538381"/>
    <lineage>
        <taxon>Bacteria</taxon>
        <taxon>Pseudomonadati</taxon>
        <taxon>Pseudomonadota</taxon>
        <taxon>Alphaproteobacteria</taxon>
        <taxon>Hyphomicrobiales</taxon>
        <taxon>Stappiaceae</taxon>
        <taxon>Stappia</taxon>
    </lineage>
</organism>
<proteinExistence type="inferred from homology"/>
<evidence type="ECO:0000256" key="6">
    <source>
        <dbReference type="SAM" id="Phobius"/>
    </source>
</evidence>
<evidence type="ECO:0000259" key="7">
    <source>
        <dbReference type="Pfam" id="PF00892"/>
    </source>
</evidence>
<feature type="domain" description="EamA" evidence="7">
    <location>
        <begin position="184"/>
        <end position="311"/>
    </location>
</feature>
<feature type="transmembrane region" description="Helical" evidence="6">
    <location>
        <begin position="130"/>
        <end position="149"/>
    </location>
</feature>
<name>A0A285R9Z2_9HYPH</name>
<dbReference type="STRING" id="538381.GCA_001696535_01222"/>
<dbReference type="PANTHER" id="PTHR22911:SF6">
    <property type="entry name" value="SOLUTE CARRIER FAMILY 35 MEMBER G1"/>
    <property type="match status" value="1"/>
</dbReference>
<feature type="transmembrane region" description="Helical" evidence="6">
    <location>
        <begin position="268"/>
        <end position="288"/>
    </location>
</feature>
<dbReference type="Proteomes" id="UP000219331">
    <property type="component" value="Unassembled WGS sequence"/>
</dbReference>
<evidence type="ECO:0000256" key="1">
    <source>
        <dbReference type="ARBA" id="ARBA00004141"/>
    </source>
</evidence>